<dbReference type="Pfam" id="PF05973">
    <property type="entry name" value="Gp49"/>
    <property type="match status" value="1"/>
</dbReference>
<evidence type="ECO:0000313" key="2">
    <source>
        <dbReference type="Proteomes" id="UP000230304"/>
    </source>
</evidence>
<comment type="caution">
    <text evidence="1">The sequence shown here is derived from an EMBL/GenBank/DDBJ whole genome shotgun (WGS) entry which is preliminary data.</text>
</comment>
<dbReference type="EMBL" id="PEUA01000043">
    <property type="protein sequence ID" value="PIV42572.1"/>
    <property type="molecule type" value="Genomic_DNA"/>
</dbReference>
<dbReference type="AlphaFoldDB" id="A0A2M7D7V7"/>
<sequence>MIYNGDTKYKVKFYKDIKTGKSPVLEYIEKLNDKEKAKILKYIDFLRLNRGYLDEPYSKHIKGKIRELRVDFGQNRHRIFYFTFFRKTIILLHAFQKKTTKTPISEIKKAEENYYNVLKSPKIYE</sequence>
<gene>
    <name evidence="1" type="ORF">COS26_01815</name>
</gene>
<organism evidence="1 2">
    <name type="scientific">Candidatus Nealsonbacteria bacterium CG02_land_8_20_14_3_00_40_11</name>
    <dbReference type="NCBI Taxonomy" id="1974700"/>
    <lineage>
        <taxon>Bacteria</taxon>
        <taxon>Candidatus Nealsoniibacteriota</taxon>
    </lineage>
</organism>
<name>A0A2M7D7V7_9BACT</name>
<dbReference type="Proteomes" id="UP000230304">
    <property type="component" value="Unassembled WGS sequence"/>
</dbReference>
<dbReference type="InterPro" id="IPR009241">
    <property type="entry name" value="HigB-like"/>
</dbReference>
<evidence type="ECO:0000313" key="1">
    <source>
        <dbReference type="EMBL" id="PIV42572.1"/>
    </source>
</evidence>
<reference evidence="2" key="1">
    <citation type="submission" date="2017-09" db="EMBL/GenBank/DDBJ databases">
        <title>Depth-based differentiation of microbial function through sediment-hosted aquifers and enrichment of novel symbionts in the deep terrestrial subsurface.</title>
        <authorList>
            <person name="Probst A.J."/>
            <person name="Ladd B."/>
            <person name="Jarett J.K."/>
            <person name="Geller-Mcgrath D.E."/>
            <person name="Sieber C.M.K."/>
            <person name="Emerson J.B."/>
            <person name="Anantharaman K."/>
            <person name="Thomas B.C."/>
            <person name="Malmstrom R."/>
            <person name="Stieglmeier M."/>
            <person name="Klingl A."/>
            <person name="Woyke T."/>
            <person name="Ryan C.M."/>
            <person name="Banfield J.F."/>
        </authorList>
    </citation>
    <scope>NUCLEOTIDE SEQUENCE [LARGE SCALE GENOMIC DNA]</scope>
</reference>
<protein>
    <submittedName>
        <fullName evidence="1">Type II toxin-antitoxin system RelE/ParE family toxin</fullName>
    </submittedName>
</protein>
<proteinExistence type="predicted"/>
<accession>A0A2M7D7V7</accession>